<dbReference type="EMBL" id="JABFTP020000185">
    <property type="protein sequence ID" value="KAL3287697.1"/>
    <property type="molecule type" value="Genomic_DNA"/>
</dbReference>
<feature type="transmembrane region" description="Helical" evidence="9">
    <location>
        <begin position="641"/>
        <end position="659"/>
    </location>
</feature>
<organism evidence="11 12">
    <name type="scientific">Cryptolaemus montrouzieri</name>
    <dbReference type="NCBI Taxonomy" id="559131"/>
    <lineage>
        <taxon>Eukaryota</taxon>
        <taxon>Metazoa</taxon>
        <taxon>Ecdysozoa</taxon>
        <taxon>Arthropoda</taxon>
        <taxon>Hexapoda</taxon>
        <taxon>Insecta</taxon>
        <taxon>Pterygota</taxon>
        <taxon>Neoptera</taxon>
        <taxon>Endopterygota</taxon>
        <taxon>Coleoptera</taxon>
        <taxon>Polyphaga</taxon>
        <taxon>Cucujiformia</taxon>
        <taxon>Coccinelloidea</taxon>
        <taxon>Coccinellidae</taxon>
        <taxon>Scymninae</taxon>
        <taxon>Scymnini</taxon>
        <taxon>Cryptolaemus</taxon>
    </lineage>
</organism>
<evidence type="ECO:0000256" key="3">
    <source>
        <dbReference type="ARBA" id="ARBA00022475"/>
    </source>
</evidence>
<keyword evidence="6 9" id="KW-0472">Membrane</keyword>
<evidence type="ECO:0000313" key="12">
    <source>
        <dbReference type="Proteomes" id="UP001516400"/>
    </source>
</evidence>
<evidence type="ECO:0000256" key="8">
    <source>
        <dbReference type="ARBA" id="ARBA00023180"/>
    </source>
</evidence>
<name>A0ABD2PAI5_9CUCU</name>
<evidence type="ECO:0000259" key="10">
    <source>
        <dbReference type="Pfam" id="PF00060"/>
    </source>
</evidence>
<dbReference type="PANTHER" id="PTHR42643">
    <property type="entry name" value="IONOTROPIC RECEPTOR 20A-RELATED"/>
    <property type="match status" value="1"/>
</dbReference>
<dbReference type="InterPro" id="IPR001320">
    <property type="entry name" value="Iontro_rcpt_C"/>
</dbReference>
<evidence type="ECO:0000256" key="9">
    <source>
        <dbReference type="SAM" id="Phobius"/>
    </source>
</evidence>
<dbReference type="AlphaFoldDB" id="A0ABD2PAI5"/>
<keyword evidence="12" id="KW-1185">Reference proteome</keyword>
<keyword evidence="4 9" id="KW-0812">Transmembrane</keyword>
<dbReference type="Proteomes" id="UP001516400">
    <property type="component" value="Unassembled WGS sequence"/>
</dbReference>
<evidence type="ECO:0000313" key="11">
    <source>
        <dbReference type="EMBL" id="KAL3287697.1"/>
    </source>
</evidence>
<keyword evidence="8" id="KW-0325">Glycoprotein</keyword>
<dbReference type="PANTHER" id="PTHR42643:SF35">
    <property type="entry name" value="IONOTROPIC RECEPTOR 68A, ISOFORM A"/>
    <property type="match status" value="1"/>
</dbReference>
<dbReference type="GO" id="GO:0050906">
    <property type="term" value="P:detection of stimulus involved in sensory perception"/>
    <property type="evidence" value="ECO:0007669"/>
    <property type="project" value="UniProtKB-ARBA"/>
</dbReference>
<comment type="subcellular location">
    <subcellularLocation>
        <location evidence="1">Cell membrane</location>
        <topology evidence="1">Multi-pass membrane protein</topology>
    </subcellularLocation>
</comment>
<dbReference type="Gene3D" id="1.10.287.70">
    <property type="match status" value="1"/>
</dbReference>
<gene>
    <name evidence="11" type="ORF">HHI36_002163</name>
</gene>
<evidence type="ECO:0000256" key="7">
    <source>
        <dbReference type="ARBA" id="ARBA00023170"/>
    </source>
</evidence>
<evidence type="ECO:0000256" key="1">
    <source>
        <dbReference type="ARBA" id="ARBA00004651"/>
    </source>
</evidence>
<protein>
    <recommendedName>
        <fullName evidence="10">Ionotropic glutamate receptor C-terminal domain-containing protein</fullName>
    </recommendedName>
</protein>
<dbReference type="GO" id="GO:0005886">
    <property type="term" value="C:plasma membrane"/>
    <property type="evidence" value="ECO:0007669"/>
    <property type="project" value="UniProtKB-SubCell"/>
</dbReference>
<keyword evidence="5 9" id="KW-1133">Transmembrane helix</keyword>
<keyword evidence="3" id="KW-1003">Cell membrane</keyword>
<dbReference type="Pfam" id="PF00060">
    <property type="entry name" value="Lig_chan"/>
    <property type="match status" value="1"/>
</dbReference>
<evidence type="ECO:0000256" key="6">
    <source>
        <dbReference type="ARBA" id="ARBA00023136"/>
    </source>
</evidence>
<evidence type="ECO:0000256" key="5">
    <source>
        <dbReference type="ARBA" id="ARBA00022989"/>
    </source>
</evidence>
<keyword evidence="7" id="KW-0675">Receptor</keyword>
<dbReference type="InterPro" id="IPR052192">
    <property type="entry name" value="Insect_Ionotropic_Sensory_Rcpt"/>
</dbReference>
<proteinExistence type="inferred from homology"/>
<dbReference type="SUPFAM" id="SSF53850">
    <property type="entry name" value="Periplasmic binding protein-like II"/>
    <property type="match status" value="1"/>
</dbReference>
<reference evidence="11 12" key="1">
    <citation type="journal article" date="2021" name="BMC Biol.">
        <title>Horizontally acquired antibacterial genes associated with adaptive radiation of ladybird beetles.</title>
        <authorList>
            <person name="Li H.S."/>
            <person name="Tang X.F."/>
            <person name="Huang Y.H."/>
            <person name="Xu Z.Y."/>
            <person name="Chen M.L."/>
            <person name="Du X.Y."/>
            <person name="Qiu B.Y."/>
            <person name="Chen P.T."/>
            <person name="Zhang W."/>
            <person name="Slipinski A."/>
            <person name="Escalona H.E."/>
            <person name="Waterhouse R.M."/>
            <person name="Zwick A."/>
            <person name="Pang H."/>
        </authorList>
    </citation>
    <scope>NUCLEOTIDE SEQUENCE [LARGE SCALE GENOMIC DNA]</scope>
    <source>
        <strain evidence="11">SYSU2018</strain>
    </source>
</reference>
<feature type="transmembrane region" description="Helical" evidence="9">
    <location>
        <begin position="385"/>
        <end position="408"/>
    </location>
</feature>
<comment type="caution">
    <text evidence="11">The sequence shown here is derived from an EMBL/GenBank/DDBJ whole genome shotgun (WGS) entry which is preliminary data.</text>
</comment>
<feature type="domain" description="Ionotropic glutamate receptor C-terminal" evidence="10">
    <location>
        <begin position="386"/>
        <end position="649"/>
    </location>
</feature>
<comment type="similarity">
    <text evidence="2">Belongs to the glutamate-gated ion channel (TC 1.A.10.1) family.</text>
</comment>
<accession>A0ABD2PAI5</accession>
<evidence type="ECO:0000256" key="2">
    <source>
        <dbReference type="ARBA" id="ARBA00008685"/>
    </source>
</evidence>
<sequence>MPKKYMRKTGVPIRAVWTGQELKQASDAMKSNVMGVNEAAYGIQPQTLRRRIENDFKNMHWAKHRMMVELSTCRGPICGRPDAYDTNVNNADITELEDDSVLVEFVGFLNKITDSTFNLFKFCAFEDLGDFHMRAEEENYINQHPCPYIVIKLGYTFNTMHKPFEVFPTYLFFMVKKFEDVEEKLRHAFQSKFFSTRTPTFFFLNFRVYDTDIIQKLLRKIWSYGLLLSHILFVHEKVELIGFNPFKNISVNLTAKTTKKNFFTSKQFTDFNGEVLKLAVFHHAPRNIIINGKWFGEDRRFWDDLIDDLNGTWKAIIAKEYRYINALKLLENNMADFCPMRIFLVGDYKYFDYIAPLSVKYLVALVPKAKLIPQYIYLSTALSKIFWTSILLSTIALSLTILIMGRLYDGSKNQRNILYVLGVLCNQPIKRISKFHPRQIVLINIWQLTCLCILAAFQASLLGSLLIPKHEPEINTIQELYDSNVNIYVDEDFKELIYTSTPLLKNHLKPVPIFDLTRERLEFSENKAFIVTQYAAVAIINGYKQCGVNFNYRIMKEKIVPGFGTYYFKKNSPYLNIFNSMISRQFQYGLNGKKEFFTKKSTYVSTSDKISVQCNMAGVTKKYPPEKKRVFTRLSVKHLQGVFYILFAGGAISFLIFSWERFHHN</sequence>
<feature type="transmembrane region" description="Helical" evidence="9">
    <location>
        <begin position="440"/>
        <end position="467"/>
    </location>
</feature>
<evidence type="ECO:0000256" key="4">
    <source>
        <dbReference type="ARBA" id="ARBA00022692"/>
    </source>
</evidence>